<organism evidence="1 2">
    <name type="scientific">Trichormus variabilis NIES-23</name>
    <dbReference type="NCBI Taxonomy" id="1973479"/>
    <lineage>
        <taxon>Bacteria</taxon>
        <taxon>Bacillati</taxon>
        <taxon>Cyanobacteriota</taxon>
        <taxon>Cyanophyceae</taxon>
        <taxon>Nostocales</taxon>
        <taxon>Nostocaceae</taxon>
        <taxon>Trichormus</taxon>
    </lineage>
</organism>
<dbReference type="Proteomes" id="UP000217507">
    <property type="component" value="Chromosome"/>
</dbReference>
<dbReference type="AlphaFoldDB" id="A0A1Z4KEK8"/>
<sequence length="164" mass="18714">MGKLPHAKTGAFTLPGYQSIEEDRDVRLDLIPNTMMEYLYYLANASLTLRVVQYLHGRPQLPVSFVTVIHQIDGWVVRIKLKNPVSSQEDGDFRAFLNELGISYEPPMRVQMALWSLEAGQCPVDVMRRYQVAIVSHGSPEREEIEAFRQQFVRGLGYCPETLA</sequence>
<dbReference type="EMBL" id="AP018216">
    <property type="protein sequence ID" value="BAY67414.1"/>
    <property type="molecule type" value="Genomic_DNA"/>
</dbReference>
<evidence type="ECO:0000313" key="2">
    <source>
        <dbReference type="Proteomes" id="UP000217507"/>
    </source>
</evidence>
<evidence type="ECO:0000313" key="1">
    <source>
        <dbReference type="EMBL" id="BAY67414.1"/>
    </source>
</evidence>
<reference evidence="1 2" key="1">
    <citation type="submission" date="2017-06" db="EMBL/GenBank/DDBJ databases">
        <title>Genome sequencing of cyanobaciteial culture collection at National Institute for Environmental Studies (NIES).</title>
        <authorList>
            <person name="Hirose Y."/>
            <person name="Shimura Y."/>
            <person name="Fujisawa T."/>
            <person name="Nakamura Y."/>
            <person name="Kawachi M."/>
        </authorList>
    </citation>
    <scope>NUCLEOTIDE SEQUENCE [LARGE SCALE GENOMIC DNA]</scope>
    <source>
        <strain evidence="1 2">NIES-23</strain>
    </source>
</reference>
<name>A0A1Z4KEK8_ANAVA</name>
<protein>
    <submittedName>
        <fullName evidence="1">Uncharacterized protein</fullName>
    </submittedName>
</protein>
<accession>A0A1Z4KEK8</accession>
<proteinExistence type="predicted"/>
<gene>
    <name evidence="1" type="ORF">NIES23_01870</name>
</gene>